<dbReference type="PANTHER" id="PTHR36706">
    <property type="entry name" value="UNNAMED PRODUCT"/>
    <property type="match status" value="1"/>
</dbReference>
<protein>
    <submittedName>
        <fullName evidence="2">Uncharacterized protein</fullName>
    </submittedName>
</protein>
<reference evidence="2" key="1">
    <citation type="submission" date="2007-06" db="EMBL/GenBank/DDBJ databases">
        <title>Full length cDNA sequences from Sitka Spruce (Picea sitchensis).</title>
        <authorList>
            <person name="Ralph S.G."/>
            <person name="Chun H.E."/>
            <person name="Liao N."/>
            <person name="Ali J."/>
            <person name="Reid K."/>
            <person name="Kolosova N."/>
            <person name="Cooper N."/>
            <person name="Cullis C."/>
            <person name="Jancsik S."/>
            <person name="Moore R."/>
            <person name="Mayo M."/>
            <person name="Wagner S."/>
            <person name="Holt R.A."/>
            <person name="Jones S.J.M."/>
            <person name="Marra M.A."/>
            <person name="Ritland C.E."/>
            <person name="Ritland K."/>
            <person name="Bohlmann J."/>
        </authorList>
    </citation>
    <scope>NUCLEOTIDE SEQUENCE</scope>
    <source>
        <tissue evidence="2">Green portion of the leader tissue</tissue>
    </source>
</reference>
<evidence type="ECO:0000256" key="1">
    <source>
        <dbReference type="SAM" id="MobiDB-lite"/>
    </source>
</evidence>
<sequence>MEDRPVPRRNSPWGNPKEEYRQPRAHRCNDRLEDIIQACFEGNIFKTVPGPLRLFRECMKAKPG</sequence>
<dbReference type="AlphaFoldDB" id="B8LND9"/>
<name>B8LND9_PICSI</name>
<accession>B8LND9</accession>
<dbReference type="EMBL" id="EF677341">
    <property type="protein sequence ID" value="ABR17169.1"/>
    <property type="molecule type" value="mRNA"/>
</dbReference>
<feature type="region of interest" description="Disordered" evidence="1">
    <location>
        <begin position="1"/>
        <end position="24"/>
    </location>
</feature>
<organism evidence="2">
    <name type="scientific">Picea sitchensis</name>
    <name type="common">Sitka spruce</name>
    <name type="synonym">Pinus sitchensis</name>
    <dbReference type="NCBI Taxonomy" id="3332"/>
    <lineage>
        <taxon>Eukaryota</taxon>
        <taxon>Viridiplantae</taxon>
        <taxon>Streptophyta</taxon>
        <taxon>Embryophyta</taxon>
        <taxon>Tracheophyta</taxon>
        <taxon>Spermatophyta</taxon>
        <taxon>Pinopsida</taxon>
        <taxon>Pinidae</taxon>
        <taxon>Conifers I</taxon>
        <taxon>Pinales</taxon>
        <taxon>Pinaceae</taxon>
        <taxon>Picea</taxon>
    </lineage>
</organism>
<proteinExistence type="evidence at transcript level"/>
<evidence type="ECO:0000313" key="2">
    <source>
        <dbReference type="EMBL" id="ABR17169.1"/>
    </source>
</evidence>